<keyword evidence="8" id="KW-1185">Reference proteome</keyword>
<dbReference type="PANTHER" id="PTHR11615">
    <property type="entry name" value="NITRATE, FORMATE, IRON DEHYDROGENASE"/>
    <property type="match status" value="1"/>
</dbReference>
<protein>
    <submittedName>
        <fullName evidence="7">[FeFe] hydrogenase, group A</fullName>
    </submittedName>
</protein>
<comment type="cofactor">
    <cofactor evidence="1">
        <name>Fe(3+)</name>
        <dbReference type="ChEBI" id="CHEBI:29034"/>
    </cofactor>
</comment>
<dbReference type="EMBL" id="CP120678">
    <property type="protein sequence ID" value="WIW70733.1"/>
    <property type="molecule type" value="Genomic_DNA"/>
</dbReference>
<evidence type="ECO:0000313" key="7">
    <source>
        <dbReference type="EMBL" id="WIW70733.1"/>
    </source>
</evidence>
<feature type="domain" description="Rubredoxin-like" evidence="5">
    <location>
        <begin position="477"/>
        <end position="512"/>
    </location>
</feature>
<evidence type="ECO:0000256" key="3">
    <source>
        <dbReference type="ARBA" id="ARBA00023004"/>
    </source>
</evidence>
<dbReference type="SUPFAM" id="SSF57802">
    <property type="entry name" value="Rubredoxin-like"/>
    <property type="match status" value="1"/>
</dbReference>
<dbReference type="NCBIfam" id="TIGR02512">
    <property type="entry name" value="FeFe_hydrog_A"/>
    <property type="match status" value="1"/>
</dbReference>
<dbReference type="Gene3D" id="4.10.260.20">
    <property type="entry name" value="Iron hydrogenase, small subunit"/>
    <property type="match status" value="1"/>
</dbReference>
<dbReference type="Gene3D" id="3.40.950.10">
    <property type="entry name" value="Fe-only Hydrogenase (Larger Subunit), Chain L, domain 3"/>
    <property type="match status" value="1"/>
</dbReference>
<dbReference type="KEGG" id="sgbi:P3F81_12770"/>
<dbReference type="Proteomes" id="UP001243623">
    <property type="component" value="Chromosome"/>
</dbReference>
<dbReference type="Gene3D" id="3.30.70.20">
    <property type="match status" value="1"/>
</dbReference>
<accession>A0A9Y2AIQ7</accession>
<keyword evidence="4" id="KW-0411">Iron-sulfur</keyword>
<dbReference type="Gene3D" id="2.20.28.10">
    <property type="match status" value="1"/>
</dbReference>
<dbReference type="GO" id="GO:0051536">
    <property type="term" value="F:iron-sulfur cluster binding"/>
    <property type="evidence" value="ECO:0007669"/>
    <property type="project" value="UniProtKB-KW"/>
</dbReference>
<gene>
    <name evidence="7" type="ORF">P3F81_12770</name>
</gene>
<organism evidence="7 8">
    <name type="scientific">Selenobaculum gibii</name>
    <dbReference type="NCBI Taxonomy" id="3054208"/>
    <lineage>
        <taxon>Bacteria</taxon>
        <taxon>Bacillati</taxon>
        <taxon>Bacillota</taxon>
        <taxon>Negativicutes</taxon>
        <taxon>Selenomonadales</taxon>
        <taxon>Selenomonadaceae</taxon>
        <taxon>Selenobaculum</taxon>
    </lineage>
</organism>
<dbReference type="Pfam" id="PF21349">
    <property type="entry name" value="RUBY_RBDX"/>
    <property type="match status" value="1"/>
</dbReference>
<dbReference type="SMART" id="SM00902">
    <property type="entry name" value="Fe_hyd_SSU"/>
    <property type="match status" value="1"/>
</dbReference>
<dbReference type="PROSITE" id="PS50903">
    <property type="entry name" value="RUBREDOXIN_LIKE"/>
    <property type="match status" value="1"/>
</dbReference>
<dbReference type="SUPFAM" id="SSF53920">
    <property type="entry name" value="Fe-only hydrogenase"/>
    <property type="match status" value="1"/>
</dbReference>
<feature type="domain" description="4Fe-4S ferredoxin-type" evidence="6">
    <location>
        <begin position="49"/>
        <end position="78"/>
    </location>
</feature>
<keyword evidence="3" id="KW-0408">Iron</keyword>
<dbReference type="PROSITE" id="PS51379">
    <property type="entry name" value="4FE4S_FER_2"/>
    <property type="match status" value="2"/>
</dbReference>
<dbReference type="InterPro" id="IPR004108">
    <property type="entry name" value="Fe_hydrogenase_lsu_C"/>
</dbReference>
<sequence length="514" mass="57259">MTKHEFANLRIPIEADNPAIIRNNDLCIKCGQCLQVCKNEIAVGRLYDLTSTNDMAICIHCGQCANICPVNAITERKEFDFVRKEIQDPDKIVIFSTSPSVRVGLGEEFNLPAGSFVEGKMVTALRLLGADFVLDTNFSADLTIMEEASELVERITKKNKPLPQFTSCCPAWVKFAETFYPQILPHISSAKSPIGMQGPTIKTFFAQLNHLDSKKIVNVAVTPCTAKKFEIRRSEMIASANYLNEPELHDMDYVITTRELAQWLREEGIDFNALMDSDYDEFMGVASGSGVIFGNTGGVMEAAARTAYYLITGENPPSDFMTLQSVRGMDGIREATVTIDHIPLKLAIVHGTENVRQLIEAWQAGEKQYDFVEVMTCRGGCIGGGGQPKANPITDEIRNARIKSLYHKDHHMTLRFSHENPEIKKTYTDFYHAPLSELAEKLLHTTYLDRSNDLGPLGIIKAKTSVEAKPANLATSTKQYRCTICGYIHEGEIPDDFTCPLCGVPKDLFEEVKH</sequence>
<dbReference type="CDD" id="cd00729">
    <property type="entry name" value="rubredoxin_SM"/>
    <property type="match status" value="1"/>
</dbReference>
<dbReference type="InterPro" id="IPR009016">
    <property type="entry name" value="Fe_hydrogenase"/>
</dbReference>
<dbReference type="Pfam" id="PF13187">
    <property type="entry name" value="Fer4_9"/>
    <property type="match status" value="1"/>
</dbReference>
<name>A0A9Y2AIQ7_9FIRM</name>
<dbReference type="GO" id="GO:0005506">
    <property type="term" value="F:iron ion binding"/>
    <property type="evidence" value="ECO:0007669"/>
    <property type="project" value="InterPro"/>
</dbReference>
<dbReference type="InterPro" id="IPR048574">
    <property type="entry name" value="RUBY_RBDX"/>
</dbReference>
<keyword evidence="2" id="KW-0479">Metal-binding</keyword>
<evidence type="ECO:0000256" key="4">
    <source>
        <dbReference type="ARBA" id="ARBA00023014"/>
    </source>
</evidence>
<dbReference type="InterPro" id="IPR017900">
    <property type="entry name" value="4Fe4S_Fe_S_CS"/>
</dbReference>
<dbReference type="InterPro" id="IPR013352">
    <property type="entry name" value="Fe_hydrogenase_subset"/>
</dbReference>
<dbReference type="Pfam" id="PF02256">
    <property type="entry name" value="Fe_hyd_SSU"/>
    <property type="match status" value="1"/>
</dbReference>
<dbReference type="InterPro" id="IPR050340">
    <property type="entry name" value="Cytosolic_Fe-S_CAF"/>
</dbReference>
<feature type="domain" description="4Fe-4S ferredoxin-type" evidence="6">
    <location>
        <begin position="18"/>
        <end position="46"/>
    </location>
</feature>
<evidence type="ECO:0000256" key="2">
    <source>
        <dbReference type="ARBA" id="ARBA00022723"/>
    </source>
</evidence>
<proteinExistence type="predicted"/>
<evidence type="ECO:0000259" key="5">
    <source>
        <dbReference type="PROSITE" id="PS50903"/>
    </source>
</evidence>
<dbReference type="SUPFAM" id="SSF54862">
    <property type="entry name" value="4Fe-4S ferredoxins"/>
    <property type="match status" value="1"/>
</dbReference>
<evidence type="ECO:0000259" key="6">
    <source>
        <dbReference type="PROSITE" id="PS51379"/>
    </source>
</evidence>
<dbReference type="PROSITE" id="PS00198">
    <property type="entry name" value="4FE4S_FER_1"/>
    <property type="match status" value="1"/>
</dbReference>
<dbReference type="Pfam" id="PF02906">
    <property type="entry name" value="Fe_hyd_lg_C"/>
    <property type="match status" value="1"/>
</dbReference>
<dbReference type="InterPro" id="IPR036991">
    <property type="entry name" value="Fe_hydrogenase_ssu_sf"/>
</dbReference>
<dbReference type="InterPro" id="IPR003149">
    <property type="entry name" value="Fe_hydrogenase_ssu"/>
</dbReference>
<dbReference type="GO" id="GO:0008901">
    <property type="term" value="F:ferredoxin hydrogenase activity"/>
    <property type="evidence" value="ECO:0007669"/>
    <property type="project" value="InterPro"/>
</dbReference>
<reference evidence="7" key="1">
    <citation type="submission" date="2023-03" db="EMBL/GenBank/DDBJ databases">
        <title>Selenobaculum gbiensis gen. nov. sp. nov., a new bacterium isolated from the gut microbiota of IBD patient.</title>
        <authorList>
            <person name="Yeo S."/>
            <person name="Park H."/>
            <person name="Huh C.S."/>
        </authorList>
    </citation>
    <scope>NUCLEOTIDE SEQUENCE</scope>
    <source>
        <strain evidence="7">ICN-92133</strain>
    </source>
</reference>
<dbReference type="RefSeq" id="WP_147669419.1">
    <property type="nucleotide sequence ID" value="NZ_CP120678.1"/>
</dbReference>
<evidence type="ECO:0000313" key="8">
    <source>
        <dbReference type="Proteomes" id="UP001243623"/>
    </source>
</evidence>
<dbReference type="AlphaFoldDB" id="A0A9Y2AIQ7"/>
<dbReference type="InterPro" id="IPR024934">
    <property type="entry name" value="Rubredoxin-like_dom"/>
</dbReference>
<evidence type="ECO:0000256" key="1">
    <source>
        <dbReference type="ARBA" id="ARBA00001965"/>
    </source>
</evidence>
<dbReference type="Gene3D" id="3.40.50.1780">
    <property type="match status" value="1"/>
</dbReference>
<dbReference type="InterPro" id="IPR017896">
    <property type="entry name" value="4Fe4S_Fe-S-bd"/>
</dbReference>